<dbReference type="AlphaFoldDB" id="D6Y1D0"/>
<dbReference type="Proteomes" id="UP000000271">
    <property type="component" value="Chromosome"/>
</dbReference>
<feature type="transmembrane region" description="Helical" evidence="14">
    <location>
        <begin position="287"/>
        <end position="308"/>
    </location>
</feature>
<dbReference type="PANTHER" id="PTHR43065:SF46">
    <property type="entry name" value="C4-DICARBOXYLATE TRANSPORT SENSOR PROTEIN DCTB"/>
    <property type="match status" value="1"/>
</dbReference>
<evidence type="ECO:0000256" key="11">
    <source>
        <dbReference type="ARBA" id="ARBA00022989"/>
    </source>
</evidence>
<evidence type="ECO:0000256" key="8">
    <source>
        <dbReference type="ARBA" id="ARBA00022741"/>
    </source>
</evidence>
<dbReference type="Gene3D" id="6.10.340.10">
    <property type="match status" value="1"/>
</dbReference>
<dbReference type="Pfam" id="PF00512">
    <property type="entry name" value="HisKA"/>
    <property type="match status" value="1"/>
</dbReference>
<keyword evidence="12" id="KW-0902">Two-component regulatory system</keyword>
<keyword evidence="6" id="KW-0808">Transferase</keyword>
<dbReference type="InterPro" id="IPR035965">
    <property type="entry name" value="PAS-like_dom_sf"/>
</dbReference>
<reference evidence="17" key="1">
    <citation type="submission" date="2009-10" db="EMBL/GenBank/DDBJ databases">
        <title>Complete sequence of Bacillus selenitireducens MLS10.</title>
        <authorList>
            <consortium name="US DOE Joint Genome Institute"/>
            <person name="Lucas S."/>
            <person name="Copeland A."/>
            <person name="Lapidus A."/>
            <person name="Glavina del Rio T."/>
            <person name="Dalin E."/>
            <person name="Tice H."/>
            <person name="Bruce D."/>
            <person name="Goodwin L."/>
            <person name="Pitluck S."/>
            <person name="Sims D."/>
            <person name="Brettin T."/>
            <person name="Detter J.C."/>
            <person name="Han C."/>
            <person name="Larimer F."/>
            <person name="Land M."/>
            <person name="Hauser L."/>
            <person name="Kyrpides N."/>
            <person name="Ovchinnikova G."/>
            <person name="Stolz J."/>
        </authorList>
    </citation>
    <scope>NUCLEOTIDE SEQUENCE [LARGE SCALE GENOMIC DNA]</scope>
    <source>
        <strain evidence="17">MLS10</strain>
    </source>
</reference>
<feature type="domain" description="Histidine kinase" evidence="15">
    <location>
        <begin position="511"/>
        <end position="722"/>
    </location>
</feature>
<dbReference type="SUPFAM" id="SSF55874">
    <property type="entry name" value="ATPase domain of HSP90 chaperone/DNA topoisomerase II/histidine kinase"/>
    <property type="match status" value="1"/>
</dbReference>
<feature type="domain" description="PAS" evidence="16">
    <location>
        <begin position="363"/>
        <end position="415"/>
    </location>
</feature>
<dbReference type="SMART" id="SM00387">
    <property type="entry name" value="HATPase_c"/>
    <property type="match status" value="1"/>
</dbReference>
<dbReference type="InterPro" id="IPR003661">
    <property type="entry name" value="HisK_dim/P_dom"/>
</dbReference>
<dbReference type="PROSITE" id="PS50112">
    <property type="entry name" value="PAS"/>
    <property type="match status" value="1"/>
</dbReference>
<dbReference type="Pfam" id="PF02743">
    <property type="entry name" value="dCache_1"/>
    <property type="match status" value="1"/>
</dbReference>
<evidence type="ECO:0000313" key="18">
    <source>
        <dbReference type="Proteomes" id="UP000000271"/>
    </source>
</evidence>
<dbReference type="GO" id="GO:0005524">
    <property type="term" value="F:ATP binding"/>
    <property type="evidence" value="ECO:0007669"/>
    <property type="project" value="UniProtKB-KW"/>
</dbReference>
<dbReference type="HOGENOM" id="CLU_382962_0_0_9"/>
<dbReference type="CDD" id="cd06225">
    <property type="entry name" value="HAMP"/>
    <property type="match status" value="1"/>
</dbReference>
<evidence type="ECO:0000256" key="6">
    <source>
        <dbReference type="ARBA" id="ARBA00022679"/>
    </source>
</evidence>
<keyword evidence="10" id="KW-0067">ATP-binding</keyword>
<evidence type="ECO:0000256" key="3">
    <source>
        <dbReference type="ARBA" id="ARBA00012438"/>
    </source>
</evidence>
<evidence type="ECO:0000256" key="5">
    <source>
        <dbReference type="ARBA" id="ARBA00022553"/>
    </source>
</evidence>
<dbReference type="SMART" id="SM00091">
    <property type="entry name" value="PAS"/>
    <property type="match status" value="1"/>
</dbReference>
<evidence type="ECO:0000256" key="1">
    <source>
        <dbReference type="ARBA" id="ARBA00000085"/>
    </source>
</evidence>
<dbReference type="InterPro" id="IPR005467">
    <property type="entry name" value="His_kinase_dom"/>
</dbReference>
<dbReference type="SUPFAM" id="SSF55785">
    <property type="entry name" value="PYP-like sensor domain (PAS domain)"/>
    <property type="match status" value="1"/>
</dbReference>
<accession>D6Y1D0</accession>
<evidence type="ECO:0000256" key="2">
    <source>
        <dbReference type="ARBA" id="ARBA00004651"/>
    </source>
</evidence>
<keyword evidence="5" id="KW-0597">Phosphoprotein</keyword>
<sequence length="722" mass="82155">MFKSLRSKLVVFFVLVTLIPMSVVGFIGYTSQKQELSNQLEDSMISQTANLSAELLNLINERLMDVEMLTRSPVMRSPDSPVLSIREELYNFLSVNNIYYDAIILNQEGTVLIDTENEMTGRNLGDREWFHEVSESGLKQMSDIYYSDAIGRPVLVLGAPVYTHDHELLYYVSPSFDLDVFYERIDDYTTQQRSGGSEGYAFLLREDGMILSHPDQELVMNVNYFEELGVNKDELNDDIHPSGTTLQVNGEVHAFSRTNEIQGFPHRWYVGIAMHEDDLYSSLDHLLIRYVGFFFLVFVILIISVLKLSDYLVKPIRELVDRTKAYAEGDEVKQKKNEAYLEADHLHQAFDDMTERIREREDSHKKSTQVLAATDNGVFAADTTSQTITLANRQFKRLFGFDGQHVDGRSVADLMAESAFFRHFCEQVKLFTGETENQHRDKRQTEISCQDEFGNERIFFLSMTHLTSLNPPERSGEELLVVLQELTENRRMERELIHSEKLGMIGQMAAGLAHEIRNPMTTIKGFMQLLEQRDNGKNKEHYRVVLSEIDRVNDIMNELMNISSPEEVDEQELNETYVGGQIDEILTLHEPDIQERHIEVETFFAEGDEPILTNVHKLKQVLSNVIRNAIEAMPDGGRLILRAHSESMDPAEVVITISDTGDGMDEETAKKAGTPFFTTKEAGHGLGLATSYRIVKELGGSIDIDSIKGKGTSFLIRLPDLS</sequence>
<evidence type="ECO:0000259" key="15">
    <source>
        <dbReference type="PROSITE" id="PS50109"/>
    </source>
</evidence>
<dbReference type="Gene3D" id="3.30.565.10">
    <property type="entry name" value="Histidine kinase-like ATPase, C-terminal domain"/>
    <property type="match status" value="1"/>
</dbReference>
<dbReference type="InterPro" id="IPR033479">
    <property type="entry name" value="dCache_1"/>
</dbReference>
<comment type="catalytic activity">
    <reaction evidence="1">
        <text>ATP + protein L-histidine = ADP + protein N-phospho-L-histidine.</text>
        <dbReference type="EC" id="2.7.13.3"/>
    </reaction>
</comment>
<dbReference type="EMBL" id="CP001791">
    <property type="protein sequence ID" value="ADI00717.1"/>
    <property type="molecule type" value="Genomic_DNA"/>
</dbReference>
<keyword evidence="9 17" id="KW-0418">Kinase</keyword>
<name>D6Y1D0_BACIE</name>
<dbReference type="SUPFAM" id="SSF47384">
    <property type="entry name" value="Homodimeric domain of signal transducing histidine kinase"/>
    <property type="match status" value="1"/>
</dbReference>
<dbReference type="CDD" id="cd12912">
    <property type="entry name" value="PDC2_MCP_like"/>
    <property type="match status" value="1"/>
</dbReference>
<dbReference type="InterPro" id="IPR036097">
    <property type="entry name" value="HisK_dim/P_sf"/>
</dbReference>
<keyword evidence="11 14" id="KW-1133">Transmembrane helix</keyword>
<gene>
    <name evidence="17" type="ordered locus">Bsel_3235</name>
</gene>
<dbReference type="eggNOG" id="COG4191">
    <property type="taxonomic scope" value="Bacteria"/>
</dbReference>
<dbReference type="EC" id="2.7.13.3" evidence="3"/>
<dbReference type="eggNOG" id="COG3852">
    <property type="taxonomic scope" value="Bacteria"/>
</dbReference>
<evidence type="ECO:0000256" key="12">
    <source>
        <dbReference type="ARBA" id="ARBA00023012"/>
    </source>
</evidence>
<dbReference type="RefSeq" id="WP_013174121.1">
    <property type="nucleotide sequence ID" value="NC_014219.1"/>
</dbReference>
<dbReference type="InterPro" id="IPR000014">
    <property type="entry name" value="PAS"/>
</dbReference>
<dbReference type="Gene3D" id="1.10.287.130">
    <property type="match status" value="1"/>
</dbReference>
<dbReference type="GO" id="GO:0000155">
    <property type="term" value="F:phosphorelay sensor kinase activity"/>
    <property type="evidence" value="ECO:0007669"/>
    <property type="project" value="InterPro"/>
</dbReference>
<dbReference type="PANTHER" id="PTHR43065">
    <property type="entry name" value="SENSOR HISTIDINE KINASE"/>
    <property type="match status" value="1"/>
</dbReference>
<keyword evidence="13 14" id="KW-0472">Membrane</keyword>
<evidence type="ECO:0000313" key="17">
    <source>
        <dbReference type="EMBL" id="ADI00717.1"/>
    </source>
</evidence>
<evidence type="ECO:0000256" key="4">
    <source>
        <dbReference type="ARBA" id="ARBA00022475"/>
    </source>
</evidence>
<dbReference type="InterPro" id="IPR036890">
    <property type="entry name" value="HATPase_C_sf"/>
</dbReference>
<keyword evidence="7 14" id="KW-0812">Transmembrane</keyword>
<dbReference type="GO" id="GO:0005886">
    <property type="term" value="C:plasma membrane"/>
    <property type="evidence" value="ECO:0007669"/>
    <property type="project" value="UniProtKB-SubCell"/>
</dbReference>
<keyword evidence="18" id="KW-1185">Reference proteome</keyword>
<organism evidence="17 18">
    <name type="scientific">Bacillus selenitireducens (strain ATCC 700615 / DSM 15326 / MLS10)</name>
    <dbReference type="NCBI Taxonomy" id="439292"/>
    <lineage>
        <taxon>Bacteria</taxon>
        <taxon>Bacillati</taxon>
        <taxon>Bacillota</taxon>
        <taxon>Bacilli</taxon>
        <taxon>Bacillales</taxon>
        <taxon>Bacillaceae</taxon>
        <taxon>Salisediminibacterium</taxon>
    </lineage>
</organism>
<protein>
    <recommendedName>
        <fullName evidence="3">histidine kinase</fullName>
        <ecNumber evidence="3">2.7.13.3</ecNumber>
    </recommendedName>
</protein>
<proteinExistence type="predicted"/>
<keyword evidence="4" id="KW-1003">Cell membrane</keyword>
<evidence type="ECO:0000256" key="13">
    <source>
        <dbReference type="ARBA" id="ARBA00023136"/>
    </source>
</evidence>
<dbReference type="CDD" id="cd00082">
    <property type="entry name" value="HisKA"/>
    <property type="match status" value="1"/>
</dbReference>
<dbReference type="PROSITE" id="PS50109">
    <property type="entry name" value="HIS_KIN"/>
    <property type="match status" value="1"/>
</dbReference>
<dbReference type="Gene3D" id="3.30.450.20">
    <property type="entry name" value="PAS domain"/>
    <property type="match status" value="2"/>
</dbReference>
<dbReference type="STRING" id="439292.Bsel_3235"/>
<keyword evidence="8" id="KW-0547">Nucleotide-binding</keyword>
<dbReference type="SMART" id="SM00388">
    <property type="entry name" value="HisKA"/>
    <property type="match status" value="1"/>
</dbReference>
<evidence type="ECO:0000256" key="9">
    <source>
        <dbReference type="ARBA" id="ARBA00022777"/>
    </source>
</evidence>
<dbReference type="Pfam" id="PF02518">
    <property type="entry name" value="HATPase_c"/>
    <property type="match status" value="1"/>
</dbReference>
<dbReference type="InterPro" id="IPR004358">
    <property type="entry name" value="Sig_transdc_His_kin-like_C"/>
</dbReference>
<dbReference type="InterPro" id="IPR003594">
    <property type="entry name" value="HATPase_dom"/>
</dbReference>
<evidence type="ECO:0000256" key="14">
    <source>
        <dbReference type="SAM" id="Phobius"/>
    </source>
</evidence>
<dbReference type="Pfam" id="PF13426">
    <property type="entry name" value="PAS_9"/>
    <property type="match status" value="1"/>
</dbReference>
<dbReference type="PRINTS" id="PR00344">
    <property type="entry name" value="BCTRLSENSOR"/>
</dbReference>
<evidence type="ECO:0000256" key="10">
    <source>
        <dbReference type="ARBA" id="ARBA00022840"/>
    </source>
</evidence>
<dbReference type="KEGG" id="bse:Bsel_3235"/>
<evidence type="ECO:0000256" key="7">
    <source>
        <dbReference type="ARBA" id="ARBA00022692"/>
    </source>
</evidence>
<comment type="subcellular location">
    <subcellularLocation>
        <location evidence="2">Cell membrane</location>
        <topology evidence="2">Multi-pass membrane protein</topology>
    </subcellularLocation>
</comment>
<evidence type="ECO:0000259" key="16">
    <source>
        <dbReference type="PROSITE" id="PS50112"/>
    </source>
</evidence>